<dbReference type="Gene3D" id="2.40.50.100">
    <property type="match status" value="1"/>
</dbReference>
<keyword evidence="7 9" id="KW-0275">Fatty acid biosynthesis</keyword>
<accession>A0ABP9DNX8</accession>
<dbReference type="CDD" id="cd06850">
    <property type="entry name" value="biotinyl_domain"/>
    <property type="match status" value="1"/>
</dbReference>
<evidence type="ECO:0000256" key="4">
    <source>
        <dbReference type="ARBA" id="ARBA00022516"/>
    </source>
</evidence>
<dbReference type="PANTHER" id="PTHR45266:SF3">
    <property type="entry name" value="OXALOACETATE DECARBOXYLASE ALPHA CHAIN"/>
    <property type="match status" value="1"/>
</dbReference>
<evidence type="ECO:0000256" key="7">
    <source>
        <dbReference type="ARBA" id="ARBA00023160"/>
    </source>
</evidence>
<evidence type="ECO:0000256" key="5">
    <source>
        <dbReference type="ARBA" id="ARBA00022832"/>
    </source>
</evidence>
<keyword evidence="6 9" id="KW-0443">Lipid metabolism</keyword>
<evidence type="ECO:0000259" key="10">
    <source>
        <dbReference type="PROSITE" id="PS50968"/>
    </source>
</evidence>
<keyword evidence="5 9" id="KW-0276">Fatty acid metabolism</keyword>
<name>A0ABP9DNX8_9BACT</name>
<dbReference type="RefSeq" id="WP_345375261.1">
    <property type="nucleotide sequence ID" value="NZ_BAABJX010000071.1"/>
</dbReference>
<dbReference type="Pfam" id="PF00364">
    <property type="entry name" value="Biotin_lipoyl"/>
    <property type="match status" value="1"/>
</dbReference>
<evidence type="ECO:0000256" key="6">
    <source>
        <dbReference type="ARBA" id="ARBA00023098"/>
    </source>
</evidence>
<evidence type="ECO:0000256" key="3">
    <source>
        <dbReference type="ARBA" id="ARBA00017562"/>
    </source>
</evidence>
<dbReference type="InterPro" id="IPR001249">
    <property type="entry name" value="AcCoA_biotinCC"/>
</dbReference>
<dbReference type="PANTHER" id="PTHR45266">
    <property type="entry name" value="OXALOACETATE DECARBOXYLASE ALPHA CHAIN"/>
    <property type="match status" value="1"/>
</dbReference>
<dbReference type="EMBL" id="BAABJX010000071">
    <property type="protein sequence ID" value="GAA4852166.1"/>
    <property type="molecule type" value="Genomic_DNA"/>
</dbReference>
<dbReference type="InterPro" id="IPR050709">
    <property type="entry name" value="Biotin_Carboxyl_Carrier/Decarb"/>
</dbReference>
<dbReference type="SUPFAM" id="SSF51230">
    <property type="entry name" value="Single hybrid motif"/>
    <property type="match status" value="1"/>
</dbReference>
<protein>
    <recommendedName>
        <fullName evidence="3 9">Biotin carboxyl carrier protein of acetyl-CoA carboxylase</fullName>
    </recommendedName>
</protein>
<evidence type="ECO:0000313" key="11">
    <source>
        <dbReference type="EMBL" id="GAA4852166.1"/>
    </source>
</evidence>
<dbReference type="PROSITE" id="PS50968">
    <property type="entry name" value="BIOTINYL_LIPOYL"/>
    <property type="match status" value="1"/>
</dbReference>
<comment type="caution">
    <text evidence="11">The sequence shown here is derived from an EMBL/GenBank/DDBJ whole genome shotgun (WGS) entry which is preliminary data.</text>
</comment>
<evidence type="ECO:0000313" key="12">
    <source>
        <dbReference type="Proteomes" id="UP001500298"/>
    </source>
</evidence>
<dbReference type="InterPro" id="IPR011053">
    <property type="entry name" value="Single_hybrid_motif"/>
</dbReference>
<keyword evidence="12" id="KW-1185">Reference proteome</keyword>
<proteinExistence type="predicted"/>
<keyword evidence="4 9" id="KW-0444">Lipid biosynthesis</keyword>
<dbReference type="Proteomes" id="UP001500298">
    <property type="component" value="Unassembled WGS sequence"/>
</dbReference>
<sequence>MKAPEIKDLINFIASSGLQEVDVETAEIKLHIKRNIDQAAASSFRSEIPTSMPVAAPAPVAAPVATEAPAVETPAAAPAPAPAAAEAPVAEDTSNYIEIKSPMIGTFYTSPNPDSPVFVEVGDTVKKGDTVCIVEAMKLFNEIESEVSGKIVKILVENASPVEYDQPLFLVDPA</sequence>
<evidence type="ECO:0000256" key="2">
    <source>
        <dbReference type="ARBA" id="ARBA00005194"/>
    </source>
</evidence>
<dbReference type="PRINTS" id="PR01071">
    <property type="entry name" value="ACOABIOTINCC"/>
</dbReference>
<comment type="function">
    <text evidence="1 9">This protein is a component of the acetyl coenzyme A carboxylase complex; first, biotin carboxylase catalyzes the carboxylation of the carrier protein and then the transcarboxylase transfers the carboxyl group to form malonyl-CoA.</text>
</comment>
<keyword evidence="8 9" id="KW-0092">Biotin</keyword>
<reference evidence="12" key="1">
    <citation type="journal article" date="2019" name="Int. J. Syst. Evol. Microbiol.">
        <title>The Global Catalogue of Microorganisms (GCM) 10K type strain sequencing project: providing services to taxonomists for standard genome sequencing and annotation.</title>
        <authorList>
            <consortium name="The Broad Institute Genomics Platform"/>
            <consortium name="The Broad Institute Genome Sequencing Center for Infectious Disease"/>
            <person name="Wu L."/>
            <person name="Ma J."/>
        </authorList>
    </citation>
    <scope>NUCLEOTIDE SEQUENCE [LARGE SCALE GENOMIC DNA]</scope>
    <source>
        <strain evidence="12">JCM 18326</strain>
    </source>
</reference>
<organism evidence="11 12">
    <name type="scientific">Algivirga pacifica</name>
    <dbReference type="NCBI Taxonomy" id="1162670"/>
    <lineage>
        <taxon>Bacteria</taxon>
        <taxon>Pseudomonadati</taxon>
        <taxon>Bacteroidota</taxon>
        <taxon>Cytophagia</taxon>
        <taxon>Cytophagales</taxon>
        <taxon>Flammeovirgaceae</taxon>
        <taxon>Algivirga</taxon>
    </lineage>
</organism>
<feature type="domain" description="Lipoyl-binding" evidence="10">
    <location>
        <begin position="96"/>
        <end position="172"/>
    </location>
</feature>
<dbReference type="InterPro" id="IPR000089">
    <property type="entry name" value="Biotin_lipoyl"/>
</dbReference>
<dbReference type="NCBIfam" id="TIGR00531">
    <property type="entry name" value="BCCP"/>
    <property type="match status" value="1"/>
</dbReference>
<comment type="pathway">
    <text evidence="2 9">Lipid metabolism; fatty acid biosynthesis.</text>
</comment>
<dbReference type="InterPro" id="IPR001882">
    <property type="entry name" value="Biotin_BS"/>
</dbReference>
<gene>
    <name evidence="11" type="primary">accB</name>
    <name evidence="11" type="ORF">GCM10023331_40810</name>
</gene>
<evidence type="ECO:0000256" key="8">
    <source>
        <dbReference type="ARBA" id="ARBA00023267"/>
    </source>
</evidence>
<evidence type="ECO:0000256" key="1">
    <source>
        <dbReference type="ARBA" id="ARBA00003761"/>
    </source>
</evidence>
<evidence type="ECO:0000256" key="9">
    <source>
        <dbReference type="RuleBase" id="RU364072"/>
    </source>
</evidence>
<dbReference type="PROSITE" id="PS00188">
    <property type="entry name" value="BIOTIN"/>
    <property type="match status" value="1"/>
</dbReference>